<gene>
    <name evidence="1" type="ORF">SCLCIDRAFT_1184516</name>
</gene>
<reference evidence="2" key="2">
    <citation type="submission" date="2015-01" db="EMBL/GenBank/DDBJ databases">
        <title>Evolutionary Origins and Diversification of the Mycorrhizal Mutualists.</title>
        <authorList>
            <consortium name="DOE Joint Genome Institute"/>
            <consortium name="Mycorrhizal Genomics Consortium"/>
            <person name="Kohler A."/>
            <person name="Kuo A."/>
            <person name="Nagy L.G."/>
            <person name="Floudas D."/>
            <person name="Copeland A."/>
            <person name="Barry K.W."/>
            <person name="Cichocki N."/>
            <person name="Veneault-Fourrey C."/>
            <person name="LaButti K."/>
            <person name="Lindquist E.A."/>
            <person name="Lipzen A."/>
            <person name="Lundell T."/>
            <person name="Morin E."/>
            <person name="Murat C."/>
            <person name="Riley R."/>
            <person name="Ohm R."/>
            <person name="Sun H."/>
            <person name="Tunlid A."/>
            <person name="Henrissat B."/>
            <person name="Grigoriev I.V."/>
            <person name="Hibbett D.S."/>
            <person name="Martin F."/>
        </authorList>
    </citation>
    <scope>NUCLEOTIDE SEQUENCE [LARGE SCALE GENOMIC DNA]</scope>
    <source>
        <strain evidence="2">Foug A</strain>
    </source>
</reference>
<dbReference type="EMBL" id="KN822009">
    <property type="protein sequence ID" value="KIM68551.1"/>
    <property type="molecule type" value="Genomic_DNA"/>
</dbReference>
<sequence length="72" mass="8313">VYAQTSRVLSIPLPLRASRVVVCPRFTLGRLTWWFHSWSKQGKECHPLSITWSPPPHCSVEEGLSIWDAHWS</sequence>
<evidence type="ECO:0000313" key="1">
    <source>
        <dbReference type="EMBL" id="KIM68551.1"/>
    </source>
</evidence>
<feature type="non-terminal residue" evidence="1">
    <location>
        <position position="72"/>
    </location>
</feature>
<dbReference type="HOGENOM" id="CLU_2747145_0_0_1"/>
<dbReference type="AlphaFoldDB" id="A0A0C3EKU7"/>
<evidence type="ECO:0000313" key="2">
    <source>
        <dbReference type="Proteomes" id="UP000053989"/>
    </source>
</evidence>
<feature type="non-terminal residue" evidence="1">
    <location>
        <position position="1"/>
    </location>
</feature>
<reference evidence="1 2" key="1">
    <citation type="submission" date="2014-04" db="EMBL/GenBank/DDBJ databases">
        <authorList>
            <consortium name="DOE Joint Genome Institute"/>
            <person name="Kuo A."/>
            <person name="Kohler A."/>
            <person name="Nagy L.G."/>
            <person name="Floudas D."/>
            <person name="Copeland A."/>
            <person name="Barry K.W."/>
            <person name="Cichocki N."/>
            <person name="Veneault-Fourrey C."/>
            <person name="LaButti K."/>
            <person name="Lindquist E.A."/>
            <person name="Lipzen A."/>
            <person name="Lundell T."/>
            <person name="Morin E."/>
            <person name="Murat C."/>
            <person name="Sun H."/>
            <person name="Tunlid A."/>
            <person name="Henrissat B."/>
            <person name="Grigoriev I.V."/>
            <person name="Hibbett D.S."/>
            <person name="Martin F."/>
            <person name="Nordberg H.P."/>
            <person name="Cantor M.N."/>
            <person name="Hua S.X."/>
        </authorList>
    </citation>
    <scope>NUCLEOTIDE SEQUENCE [LARGE SCALE GENOMIC DNA]</scope>
    <source>
        <strain evidence="1 2">Foug A</strain>
    </source>
</reference>
<keyword evidence="2" id="KW-1185">Reference proteome</keyword>
<protein>
    <submittedName>
        <fullName evidence="1">Uncharacterized protein</fullName>
    </submittedName>
</protein>
<accession>A0A0C3EKU7</accession>
<organism evidence="1 2">
    <name type="scientific">Scleroderma citrinum Foug A</name>
    <dbReference type="NCBI Taxonomy" id="1036808"/>
    <lineage>
        <taxon>Eukaryota</taxon>
        <taxon>Fungi</taxon>
        <taxon>Dikarya</taxon>
        <taxon>Basidiomycota</taxon>
        <taxon>Agaricomycotina</taxon>
        <taxon>Agaricomycetes</taxon>
        <taxon>Agaricomycetidae</taxon>
        <taxon>Boletales</taxon>
        <taxon>Sclerodermatineae</taxon>
        <taxon>Sclerodermataceae</taxon>
        <taxon>Scleroderma</taxon>
    </lineage>
</organism>
<name>A0A0C3EKU7_9AGAM</name>
<dbReference type="Proteomes" id="UP000053989">
    <property type="component" value="Unassembled WGS sequence"/>
</dbReference>
<dbReference type="InParanoid" id="A0A0C3EKU7"/>
<proteinExistence type="predicted"/>